<comment type="domain">
    <text evidence="3">Contains a C-terminal catalytic domain, and an N-terminal region which modulates catalytic activity.</text>
</comment>
<accession>A0ABT8KW35</accession>
<keyword evidence="3" id="KW-0963">Cytoplasm</keyword>
<keyword evidence="8" id="KW-0808">Transferase</keyword>
<feature type="modified residue" description="4-aspartylphosphate" evidence="3 5">
    <location>
        <position position="58"/>
    </location>
</feature>
<sequence length="346" mass="37995">MNKQGIKTLIIDDSGLMRIMLSDALRADPEILVVGTASNGMEGVEKIYALDPDVVITDMVMPKYGGLYVVRNIMAKKPRPIFLLSSLSRSNSEVFEALSSGAVDFIDKPKKESSKSFQRSMDVLISKIKMASTVNTSNMVVSWPKNNNHQHTFEENLEYDVIALGASTGGPSTIEYILGQLPSNLKIPVIIAQHMPERFIISFCERLEEKTPLKIRIASHDQIIKPGTIYLAPGTDNLMVASAKNGDKRFQFTKQKFKNFNNPSIDCLFESIAETFGPRTIAAILTGMGKDGAEGLKKIRNIGGLTIAQDKNSCVVYGMPKAAINAKAVDYTLKLKEIPGFIVSCL</sequence>
<dbReference type="PANTHER" id="PTHR42872:SF3">
    <property type="entry name" value="PROTEIN-GLUTAMATE METHYLESTERASE_PROTEIN-GLUTAMINE GLUTAMINASE 1"/>
    <property type="match status" value="1"/>
</dbReference>
<dbReference type="RefSeq" id="WP_346753831.1">
    <property type="nucleotide sequence ID" value="NZ_JAUJEA010000008.1"/>
</dbReference>
<dbReference type="PROSITE" id="PS50122">
    <property type="entry name" value="CHEB"/>
    <property type="match status" value="1"/>
</dbReference>
<feature type="active site" evidence="3 4">
    <location>
        <position position="291"/>
    </location>
</feature>
<dbReference type="PIRSF" id="PIRSF000876">
    <property type="entry name" value="RR_chemtxs_CheB"/>
    <property type="match status" value="1"/>
</dbReference>
<evidence type="ECO:0000259" key="6">
    <source>
        <dbReference type="PROSITE" id="PS50110"/>
    </source>
</evidence>
<dbReference type="EMBL" id="JAUJEA010000008">
    <property type="protein sequence ID" value="MDN5203808.1"/>
    <property type="molecule type" value="Genomic_DNA"/>
</dbReference>
<gene>
    <name evidence="3 8" type="primary">cheB</name>
    <name evidence="8" type="ORF">QQ008_20625</name>
</gene>
<comment type="catalytic activity">
    <reaction evidence="2 3">
        <text>[protein]-L-glutamate 5-O-methyl ester + H2O = L-glutamyl-[protein] + methanol + H(+)</text>
        <dbReference type="Rhea" id="RHEA:23236"/>
        <dbReference type="Rhea" id="RHEA-COMP:10208"/>
        <dbReference type="Rhea" id="RHEA-COMP:10311"/>
        <dbReference type="ChEBI" id="CHEBI:15377"/>
        <dbReference type="ChEBI" id="CHEBI:15378"/>
        <dbReference type="ChEBI" id="CHEBI:17790"/>
        <dbReference type="ChEBI" id="CHEBI:29973"/>
        <dbReference type="ChEBI" id="CHEBI:82795"/>
        <dbReference type="EC" id="3.1.1.61"/>
    </reaction>
</comment>
<feature type="active site" evidence="3 4">
    <location>
        <position position="194"/>
    </location>
</feature>
<evidence type="ECO:0000256" key="5">
    <source>
        <dbReference type="PROSITE-ProRule" id="PRU00169"/>
    </source>
</evidence>
<dbReference type="EC" id="3.5.1.44" evidence="3"/>
<dbReference type="SMART" id="SM00448">
    <property type="entry name" value="REC"/>
    <property type="match status" value="1"/>
</dbReference>
<evidence type="ECO:0000256" key="1">
    <source>
        <dbReference type="ARBA" id="ARBA00022801"/>
    </source>
</evidence>
<dbReference type="PANTHER" id="PTHR42872">
    <property type="entry name" value="PROTEIN-GLUTAMATE METHYLESTERASE/PROTEIN-GLUTAMINE GLUTAMINASE"/>
    <property type="match status" value="1"/>
</dbReference>
<evidence type="ECO:0000256" key="3">
    <source>
        <dbReference type="HAMAP-Rule" id="MF_00099"/>
    </source>
</evidence>
<comment type="similarity">
    <text evidence="3">Belongs to the CheB family.</text>
</comment>
<dbReference type="InterPro" id="IPR011006">
    <property type="entry name" value="CheY-like_superfamily"/>
</dbReference>
<evidence type="ECO:0000313" key="8">
    <source>
        <dbReference type="EMBL" id="MDN5203808.1"/>
    </source>
</evidence>
<dbReference type="NCBIfam" id="NF001965">
    <property type="entry name" value="PRK00742.1"/>
    <property type="match status" value="1"/>
</dbReference>
<dbReference type="SUPFAM" id="SSF52172">
    <property type="entry name" value="CheY-like"/>
    <property type="match status" value="1"/>
</dbReference>
<comment type="caution">
    <text evidence="8">The sequence shown here is derived from an EMBL/GenBank/DDBJ whole genome shotgun (WGS) entry which is preliminary data.</text>
</comment>
<name>A0ABT8KW35_9BACT</name>
<comment type="catalytic activity">
    <reaction evidence="3">
        <text>L-glutaminyl-[protein] + H2O = L-glutamyl-[protein] + NH4(+)</text>
        <dbReference type="Rhea" id="RHEA:16441"/>
        <dbReference type="Rhea" id="RHEA-COMP:10207"/>
        <dbReference type="Rhea" id="RHEA-COMP:10208"/>
        <dbReference type="ChEBI" id="CHEBI:15377"/>
        <dbReference type="ChEBI" id="CHEBI:28938"/>
        <dbReference type="ChEBI" id="CHEBI:29973"/>
        <dbReference type="ChEBI" id="CHEBI:30011"/>
        <dbReference type="EC" id="3.5.1.44"/>
    </reaction>
</comment>
<dbReference type="SUPFAM" id="SSF52738">
    <property type="entry name" value="Methylesterase CheB, C-terminal domain"/>
    <property type="match status" value="1"/>
</dbReference>
<dbReference type="InterPro" id="IPR000673">
    <property type="entry name" value="Sig_transdc_resp-reg_Me-estase"/>
</dbReference>
<dbReference type="Gene3D" id="3.40.50.2300">
    <property type="match status" value="1"/>
</dbReference>
<keyword evidence="3 5" id="KW-0597">Phosphoprotein</keyword>
<keyword evidence="9" id="KW-1185">Reference proteome</keyword>
<evidence type="ECO:0000313" key="9">
    <source>
        <dbReference type="Proteomes" id="UP001172082"/>
    </source>
</evidence>
<proteinExistence type="inferred from homology"/>
<feature type="active site" evidence="3 4">
    <location>
        <position position="167"/>
    </location>
</feature>
<dbReference type="GO" id="GO:0008984">
    <property type="term" value="F:protein-glutamate methylesterase activity"/>
    <property type="evidence" value="ECO:0007669"/>
    <property type="project" value="UniProtKB-EC"/>
</dbReference>
<comment type="function">
    <text evidence="3">Involved in chemotaxis. Part of a chemotaxis signal transduction system that modulates chemotaxis in response to various stimuli. Catalyzes the demethylation of specific methylglutamate residues introduced into the chemoreceptors (methyl-accepting chemotaxis proteins or MCP) by CheR. Also mediates the irreversible deamidation of specific glutamine residues to glutamic acid.</text>
</comment>
<feature type="domain" description="Response regulatory" evidence="6">
    <location>
        <begin position="7"/>
        <end position="123"/>
    </location>
</feature>
<dbReference type="Gene3D" id="3.40.50.180">
    <property type="entry name" value="Methylesterase CheB, C-terminal domain"/>
    <property type="match status" value="1"/>
</dbReference>
<evidence type="ECO:0000256" key="4">
    <source>
        <dbReference type="PROSITE-ProRule" id="PRU00050"/>
    </source>
</evidence>
<dbReference type="GO" id="GO:0032259">
    <property type="term" value="P:methylation"/>
    <property type="evidence" value="ECO:0007669"/>
    <property type="project" value="UniProtKB-KW"/>
</dbReference>
<dbReference type="GO" id="GO:0008168">
    <property type="term" value="F:methyltransferase activity"/>
    <property type="evidence" value="ECO:0007669"/>
    <property type="project" value="UniProtKB-KW"/>
</dbReference>
<feature type="domain" description="CheB-type methylesterase" evidence="7">
    <location>
        <begin position="161"/>
        <end position="346"/>
    </location>
</feature>
<organism evidence="8 9">
    <name type="scientific">Splendidivirga corallicola</name>
    <dbReference type="NCBI Taxonomy" id="3051826"/>
    <lineage>
        <taxon>Bacteria</taxon>
        <taxon>Pseudomonadati</taxon>
        <taxon>Bacteroidota</taxon>
        <taxon>Cytophagia</taxon>
        <taxon>Cytophagales</taxon>
        <taxon>Splendidivirgaceae</taxon>
        <taxon>Splendidivirga</taxon>
    </lineage>
</organism>
<dbReference type="InterPro" id="IPR001789">
    <property type="entry name" value="Sig_transdc_resp-reg_receiver"/>
</dbReference>
<keyword evidence="1 3" id="KW-0378">Hydrolase</keyword>
<dbReference type="Pfam" id="PF00072">
    <property type="entry name" value="Response_reg"/>
    <property type="match status" value="1"/>
</dbReference>
<comment type="PTM">
    <text evidence="3">Phosphorylated by CheA. Phosphorylation of the N-terminal regulatory domain activates the methylesterase activity.</text>
</comment>
<comment type="subcellular location">
    <subcellularLocation>
        <location evidence="3">Cytoplasm</location>
    </subcellularLocation>
</comment>
<dbReference type="Pfam" id="PF01339">
    <property type="entry name" value="CheB_methylest"/>
    <property type="match status" value="1"/>
</dbReference>
<reference evidence="8" key="1">
    <citation type="submission" date="2023-06" db="EMBL/GenBank/DDBJ databases">
        <title>Genomic of Parafulvivirga corallium.</title>
        <authorList>
            <person name="Wang G."/>
        </authorList>
    </citation>
    <scope>NUCLEOTIDE SEQUENCE</scope>
    <source>
        <strain evidence="8">BMA10</strain>
    </source>
</reference>
<dbReference type="Proteomes" id="UP001172082">
    <property type="component" value="Unassembled WGS sequence"/>
</dbReference>
<dbReference type="InterPro" id="IPR035909">
    <property type="entry name" value="CheB_C"/>
</dbReference>
<evidence type="ECO:0000256" key="2">
    <source>
        <dbReference type="ARBA" id="ARBA00048267"/>
    </source>
</evidence>
<keyword evidence="3 4" id="KW-0145">Chemotaxis</keyword>
<dbReference type="CDD" id="cd16432">
    <property type="entry name" value="CheB_Rec"/>
    <property type="match status" value="1"/>
</dbReference>
<dbReference type="InterPro" id="IPR008248">
    <property type="entry name" value="CheB-like"/>
</dbReference>
<dbReference type="CDD" id="cd17541">
    <property type="entry name" value="REC_CheB-like"/>
    <property type="match status" value="1"/>
</dbReference>
<protein>
    <recommendedName>
        <fullName evidence="3">Protein-glutamate methylesterase/protein-glutamine glutaminase</fullName>
        <ecNumber evidence="3">3.1.1.61</ecNumber>
        <ecNumber evidence="3">3.5.1.44</ecNumber>
    </recommendedName>
</protein>
<dbReference type="PROSITE" id="PS50110">
    <property type="entry name" value="RESPONSE_REGULATORY"/>
    <property type="match status" value="1"/>
</dbReference>
<evidence type="ECO:0000259" key="7">
    <source>
        <dbReference type="PROSITE" id="PS50122"/>
    </source>
</evidence>
<dbReference type="HAMAP" id="MF_00099">
    <property type="entry name" value="CheB_chemtxs"/>
    <property type="match status" value="1"/>
</dbReference>
<keyword evidence="8" id="KW-0489">Methyltransferase</keyword>
<dbReference type="EC" id="3.1.1.61" evidence="3"/>